<organism evidence="2 3">
    <name type="scientific">Scopulibacillus darangshiensis</name>
    <dbReference type="NCBI Taxonomy" id="442528"/>
    <lineage>
        <taxon>Bacteria</taxon>
        <taxon>Bacillati</taxon>
        <taxon>Bacillota</taxon>
        <taxon>Bacilli</taxon>
        <taxon>Bacillales</taxon>
        <taxon>Sporolactobacillaceae</taxon>
        <taxon>Scopulibacillus</taxon>
    </lineage>
</organism>
<reference evidence="2 3" key="1">
    <citation type="submission" date="2019-03" db="EMBL/GenBank/DDBJ databases">
        <title>Genomic Encyclopedia of Type Strains, Phase IV (KMG-IV): sequencing the most valuable type-strain genomes for metagenomic binning, comparative biology and taxonomic classification.</title>
        <authorList>
            <person name="Goeker M."/>
        </authorList>
    </citation>
    <scope>NUCLEOTIDE SEQUENCE [LARGE SCALE GENOMIC DNA]</scope>
    <source>
        <strain evidence="2 3">DSM 19377</strain>
    </source>
</reference>
<evidence type="ECO:0000256" key="1">
    <source>
        <dbReference type="SAM" id="Phobius"/>
    </source>
</evidence>
<dbReference type="AlphaFoldDB" id="A0A4R2P9D2"/>
<feature type="transmembrane region" description="Helical" evidence="1">
    <location>
        <begin position="72"/>
        <end position="93"/>
    </location>
</feature>
<feature type="transmembrane region" description="Helical" evidence="1">
    <location>
        <begin position="105"/>
        <end position="128"/>
    </location>
</feature>
<feature type="transmembrane region" description="Helical" evidence="1">
    <location>
        <begin position="12"/>
        <end position="29"/>
    </location>
</feature>
<keyword evidence="1" id="KW-0472">Membrane</keyword>
<keyword evidence="1" id="KW-1133">Transmembrane helix</keyword>
<evidence type="ECO:0000313" key="3">
    <source>
        <dbReference type="Proteomes" id="UP000295416"/>
    </source>
</evidence>
<keyword evidence="3" id="KW-1185">Reference proteome</keyword>
<gene>
    <name evidence="2" type="ORF">EV207_1029</name>
</gene>
<dbReference type="OrthoDB" id="2618234at2"/>
<comment type="caution">
    <text evidence="2">The sequence shown here is derived from an EMBL/GenBank/DDBJ whole genome shotgun (WGS) entry which is preliminary data.</text>
</comment>
<dbReference type="EMBL" id="SLXK01000002">
    <property type="protein sequence ID" value="TCP31522.1"/>
    <property type="molecule type" value="Genomic_DNA"/>
</dbReference>
<protein>
    <submittedName>
        <fullName evidence="2">Uncharacterized protein</fullName>
    </submittedName>
</protein>
<sequence length="162" mass="19138">MNGYNIPYHSNVWFILITIVVMYTLQLLLPKRFALFQSVLFTLAGITFVIIFDNTICVPPFDYYDINKYSSFELMDFLAYAMYGPISYLYIYFYDKFQVKGYYNLIYILLWTVLAILAEYVAVVMGVYHYKHGYTILFSIPVYLFVQSLNTVLYHVVVSSRK</sequence>
<dbReference type="Proteomes" id="UP000295416">
    <property type="component" value="Unassembled WGS sequence"/>
</dbReference>
<accession>A0A4R2P9D2</accession>
<keyword evidence="1" id="KW-0812">Transmembrane</keyword>
<evidence type="ECO:0000313" key="2">
    <source>
        <dbReference type="EMBL" id="TCP31522.1"/>
    </source>
</evidence>
<proteinExistence type="predicted"/>
<feature type="transmembrane region" description="Helical" evidence="1">
    <location>
        <begin position="134"/>
        <end position="157"/>
    </location>
</feature>
<dbReference type="RefSeq" id="WP_132743019.1">
    <property type="nucleotide sequence ID" value="NZ_SLXK01000002.1"/>
</dbReference>
<feature type="transmembrane region" description="Helical" evidence="1">
    <location>
        <begin position="34"/>
        <end position="52"/>
    </location>
</feature>
<name>A0A4R2P9D2_9BACL</name>